<accession>A0ABT5L8Y0</accession>
<dbReference type="PANTHER" id="PTHR43394">
    <property type="entry name" value="ATP-DEPENDENT PERMEASE MDL1, MITOCHONDRIAL"/>
    <property type="match status" value="1"/>
</dbReference>
<dbReference type="SUPFAM" id="SSF90123">
    <property type="entry name" value="ABC transporter transmembrane region"/>
    <property type="match status" value="1"/>
</dbReference>
<evidence type="ECO:0000256" key="2">
    <source>
        <dbReference type="ARBA" id="ARBA00005417"/>
    </source>
</evidence>
<reference evidence="11 12" key="1">
    <citation type="journal article" date="2023" name="Plant">
        <title>Draft Genome Sequence Resource of CBPPT1, a 'Candidatus Phytoplasma trifolii'-Related Strain Associated with Potato Purple Top Disease in the Columbia Basin, U.S.A.</title>
        <authorList>
            <person name="Wei W."/>
            <person name="Shao J."/>
            <person name="Bottner-Parker K.D."/>
            <person name="Zhao Y."/>
        </authorList>
    </citation>
    <scope>NUCLEOTIDE SEQUENCE [LARGE SCALE GENOMIC DNA]</scope>
    <source>
        <strain evidence="11 12">CBPPT1</strain>
    </source>
</reference>
<dbReference type="EMBL" id="JANHJP010000004">
    <property type="protein sequence ID" value="MDC9032065.1"/>
    <property type="molecule type" value="Genomic_DNA"/>
</dbReference>
<comment type="similarity">
    <text evidence="2">Belongs to the ABC transporter superfamily.</text>
</comment>
<dbReference type="SUPFAM" id="SSF52540">
    <property type="entry name" value="P-loop containing nucleoside triphosphate hydrolases"/>
    <property type="match status" value="1"/>
</dbReference>
<dbReference type="RefSeq" id="WP_273585280.1">
    <property type="nucleotide sequence ID" value="NZ_JANHJP010000004.1"/>
</dbReference>
<evidence type="ECO:0000256" key="6">
    <source>
        <dbReference type="ARBA" id="ARBA00022989"/>
    </source>
</evidence>
<dbReference type="PROSITE" id="PS50929">
    <property type="entry name" value="ABC_TM1F"/>
    <property type="match status" value="1"/>
</dbReference>
<dbReference type="Gene3D" id="3.40.50.300">
    <property type="entry name" value="P-loop containing nucleotide triphosphate hydrolases"/>
    <property type="match status" value="1"/>
</dbReference>
<feature type="transmembrane region" description="Helical" evidence="8">
    <location>
        <begin position="153"/>
        <end position="172"/>
    </location>
</feature>
<evidence type="ECO:0000259" key="10">
    <source>
        <dbReference type="PROSITE" id="PS50929"/>
    </source>
</evidence>
<evidence type="ECO:0000313" key="12">
    <source>
        <dbReference type="Proteomes" id="UP001221763"/>
    </source>
</evidence>
<feature type="transmembrane region" description="Helical" evidence="8">
    <location>
        <begin position="15"/>
        <end position="40"/>
    </location>
</feature>
<feature type="transmembrane region" description="Helical" evidence="8">
    <location>
        <begin position="240"/>
        <end position="261"/>
    </location>
</feature>
<dbReference type="InterPro" id="IPR011527">
    <property type="entry name" value="ABC1_TM_dom"/>
</dbReference>
<dbReference type="SMART" id="SM00382">
    <property type="entry name" value="AAA"/>
    <property type="match status" value="1"/>
</dbReference>
<organism evidence="11 12">
    <name type="scientific">Columbia Basin potato purple top phytoplasma</name>
    <dbReference type="NCBI Taxonomy" id="307134"/>
    <lineage>
        <taxon>Bacteria</taxon>
        <taxon>Bacillati</taxon>
        <taxon>Mycoplasmatota</taxon>
        <taxon>Mollicutes</taxon>
        <taxon>Acholeplasmatales</taxon>
        <taxon>Acholeplasmataceae</taxon>
        <taxon>Candidatus Phytoplasma</taxon>
        <taxon>16SrVI (Clover proliferation group)</taxon>
    </lineage>
</organism>
<name>A0ABT5L8Y0_9MOLU</name>
<sequence length="572" mass="65557">MKLILKYIFKYKKLLLLNISSFILIIIGELSIPYIVGRYIVKNQNNQTPFQTIFLCLCMLVCMIICGNLIVNFCISKISSLIFKDLSTDLFKKIQTFSFLEIQKLGVSAIVSRSTYNIYQIINFITTFYKTFIVTPIVLISCFIIIFKIKAALSYGILFIIPCFIIILILIIKKNYLLSVQQHTKLEEINYKIRSGITGTKIIRTLNQEQNEENKFEKINSNFRDLIIKLFTSILSIEPLFYLLLNLSVIITNFIASDIIFDKQINVGDLYICIVYNVHILSSILNFLLLFMMFPKTLIALQKIQYLFNIKPSINDSLANPEKLETIKKIEFKNVFYQYPNANKLTLKNINFKAKESEIIAFVGKTGSGKTTLLNLIPRLLDPIKGNIEINGIDIKKYDVKIIRNKIGFVSQKNILFKGTIYSNLLFSKETADSEEMLEKAKIAQSYEFIQNKSDKLKDQVSELGSNLSGGQKQRLSLTRVLLKQPDVYIFDDSFSALDYETELAIRQKFFEVKGKSIVIIVAQRLTSILNADKIIVLDEGQIVSMGKHKELINTCPSYQKIAISQKIKEAV</sequence>
<evidence type="ECO:0000256" key="4">
    <source>
        <dbReference type="ARBA" id="ARBA00022741"/>
    </source>
</evidence>
<gene>
    <name evidence="11" type="ORF">M8044_000286</name>
</gene>
<keyword evidence="3 8" id="KW-0812">Transmembrane</keyword>
<keyword evidence="5 11" id="KW-0067">ATP-binding</keyword>
<keyword evidence="7 8" id="KW-0472">Membrane</keyword>
<evidence type="ECO:0000256" key="7">
    <source>
        <dbReference type="ARBA" id="ARBA00023136"/>
    </source>
</evidence>
<dbReference type="InterPro" id="IPR036640">
    <property type="entry name" value="ABC1_TM_sf"/>
</dbReference>
<keyword evidence="12" id="KW-1185">Reference proteome</keyword>
<dbReference type="Pfam" id="PF00664">
    <property type="entry name" value="ABC_membrane"/>
    <property type="match status" value="1"/>
</dbReference>
<evidence type="ECO:0000259" key="9">
    <source>
        <dbReference type="PROSITE" id="PS50893"/>
    </source>
</evidence>
<proteinExistence type="inferred from homology"/>
<evidence type="ECO:0000256" key="5">
    <source>
        <dbReference type="ARBA" id="ARBA00022840"/>
    </source>
</evidence>
<feature type="domain" description="ABC transmembrane type-1" evidence="10">
    <location>
        <begin position="16"/>
        <end position="296"/>
    </location>
</feature>
<keyword evidence="4" id="KW-0547">Nucleotide-binding</keyword>
<feature type="transmembrane region" description="Helical" evidence="8">
    <location>
        <begin position="267"/>
        <end position="294"/>
    </location>
</feature>
<feature type="transmembrane region" description="Helical" evidence="8">
    <location>
        <begin position="52"/>
        <end position="75"/>
    </location>
</feature>
<dbReference type="PANTHER" id="PTHR43394:SF1">
    <property type="entry name" value="ATP-BINDING CASSETTE SUB-FAMILY B MEMBER 10, MITOCHONDRIAL"/>
    <property type="match status" value="1"/>
</dbReference>
<keyword evidence="6 8" id="KW-1133">Transmembrane helix</keyword>
<feature type="transmembrane region" description="Helical" evidence="8">
    <location>
        <begin position="128"/>
        <end position="147"/>
    </location>
</feature>
<comment type="subcellular location">
    <subcellularLocation>
        <location evidence="1">Cell membrane</location>
        <topology evidence="1">Multi-pass membrane protein</topology>
    </subcellularLocation>
</comment>
<protein>
    <submittedName>
        <fullName evidence="11">ABC transporter ATP-binding protein/permease</fullName>
    </submittedName>
</protein>
<evidence type="ECO:0000256" key="8">
    <source>
        <dbReference type="SAM" id="Phobius"/>
    </source>
</evidence>
<evidence type="ECO:0000256" key="3">
    <source>
        <dbReference type="ARBA" id="ARBA00022692"/>
    </source>
</evidence>
<feature type="domain" description="ABC transporter" evidence="9">
    <location>
        <begin position="330"/>
        <end position="565"/>
    </location>
</feature>
<dbReference type="Proteomes" id="UP001221763">
    <property type="component" value="Unassembled WGS sequence"/>
</dbReference>
<evidence type="ECO:0000256" key="1">
    <source>
        <dbReference type="ARBA" id="ARBA00004651"/>
    </source>
</evidence>
<dbReference type="GO" id="GO:0005524">
    <property type="term" value="F:ATP binding"/>
    <property type="evidence" value="ECO:0007669"/>
    <property type="project" value="UniProtKB-KW"/>
</dbReference>
<dbReference type="Pfam" id="PF00005">
    <property type="entry name" value="ABC_tran"/>
    <property type="match status" value="1"/>
</dbReference>
<dbReference type="Gene3D" id="1.20.1560.10">
    <property type="entry name" value="ABC transporter type 1, transmembrane domain"/>
    <property type="match status" value="1"/>
</dbReference>
<dbReference type="PROSITE" id="PS50893">
    <property type="entry name" value="ABC_TRANSPORTER_2"/>
    <property type="match status" value="1"/>
</dbReference>
<dbReference type="InterPro" id="IPR039421">
    <property type="entry name" value="Type_1_exporter"/>
</dbReference>
<comment type="caution">
    <text evidence="11">The sequence shown here is derived from an EMBL/GenBank/DDBJ whole genome shotgun (WGS) entry which is preliminary data.</text>
</comment>
<evidence type="ECO:0000313" key="11">
    <source>
        <dbReference type="EMBL" id="MDC9032065.1"/>
    </source>
</evidence>
<dbReference type="InterPro" id="IPR003439">
    <property type="entry name" value="ABC_transporter-like_ATP-bd"/>
</dbReference>
<dbReference type="InterPro" id="IPR003593">
    <property type="entry name" value="AAA+_ATPase"/>
</dbReference>
<dbReference type="InterPro" id="IPR027417">
    <property type="entry name" value="P-loop_NTPase"/>
</dbReference>